<keyword evidence="1" id="KW-0812">Transmembrane</keyword>
<sequence>METNQNIESTPKDVFMHLLAIIALYVGAFSLLTLFFQYINVYFPDPLNLYYDAGGAIRWALASLIIIFPVFLWASRSLYKDRAKNPEKGEIRVRKWLLYFTLFAAGVLVIGDLIALVYNFLQGELTVRFFLKILSVFAVASAIFAYYLYDLRRAAGEFSFRVRAFVWAACAVVAITVVAGFFVAGSPFTQRLVRFDQQKVSDLQSIQMSVVNYWTQKGSLPQSLDDLRDSISGYVPPLDSQMREEYVYRAVGELSFELCASFNLPSSGGAKIASKPYFEPAYPFGGFGENWEHNSGEVCFSRTIDPELYPKRPF</sequence>
<feature type="transmembrane region" description="Helical" evidence="1">
    <location>
        <begin position="96"/>
        <end position="117"/>
    </location>
</feature>
<dbReference type="AlphaFoldDB" id="A0A1F8DSM1"/>
<accession>A0A1F8DSM1</accession>
<keyword evidence="1" id="KW-0472">Membrane</keyword>
<evidence type="ECO:0000256" key="1">
    <source>
        <dbReference type="SAM" id="Phobius"/>
    </source>
</evidence>
<dbReference type="STRING" id="1802557.A3A20_00080"/>
<feature type="transmembrane region" description="Helical" evidence="1">
    <location>
        <begin position="14"/>
        <end position="36"/>
    </location>
</feature>
<dbReference type="Proteomes" id="UP000178946">
    <property type="component" value="Unassembled WGS sequence"/>
</dbReference>
<organism evidence="3 4">
    <name type="scientific">Candidatus Wolfebacteria bacterium RIFCSPLOWO2_01_FULL_45_19</name>
    <dbReference type="NCBI Taxonomy" id="1802557"/>
    <lineage>
        <taxon>Bacteria</taxon>
        <taxon>Candidatus Wolfeibacteriota</taxon>
    </lineage>
</organism>
<keyword evidence="1" id="KW-1133">Transmembrane helix</keyword>
<dbReference type="InterPro" id="IPR043728">
    <property type="entry name" value="DUF5671"/>
</dbReference>
<feature type="transmembrane region" description="Helical" evidence="1">
    <location>
        <begin position="161"/>
        <end position="184"/>
    </location>
</feature>
<feature type="transmembrane region" description="Helical" evidence="1">
    <location>
        <begin position="129"/>
        <end position="149"/>
    </location>
</feature>
<dbReference type="EMBL" id="MGIR01000005">
    <property type="protein sequence ID" value="OGM90969.1"/>
    <property type="molecule type" value="Genomic_DNA"/>
</dbReference>
<protein>
    <recommendedName>
        <fullName evidence="2">DUF5671 domain-containing protein</fullName>
    </recommendedName>
</protein>
<evidence type="ECO:0000313" key="3">
    <source>
        <dbReference type="EMBL" id="OGM90969.1"/>
    </source>
</evidence>
<name>A0A1F8DSM1_9BACT</name>
<evidence type="ECO:0000259" key="2">
    <source>
        <dbReference type="Pfam" id="PF18920"/>
    </source>
</evidence>
<feature type="transmembrane region" description="Helical" evidence="1">
    <location>
        <begin position="56"/>
        <end position="75"/>
    </location>
</feature>
<evidence type="ECO:0000313" key="4">
    <source>
        <dbReference type="Proteomes" id="UP000178946"/>
    </source>
</evidence>
<proteinExistence type="predicted"/>
<reference evidence="3 4" key="1">
    <citation type="journal article" date="2016" name="Nat. Commun.">
        <title>Thousands of microbial genomes shed light on interconnected biogeochemical processes in an aquifer system.</title>
        <authorList>
            <person name="Anantharaman K."/>
            <person name="Brown C.T."/>
            <person name="Hug L.A."/>
            <person name="Sharon I."/>
            <person name="Castelle C.J."/>
            <person name="Probst A.J."/>
            <person name="Thomas B.C."/>
            <person name="Singh A."/>
            <person name="Wilkins M.J."/>
            <person name="Karaoz U."/>
            <person name="Brodie E.L."/>
            <person name="Williams K.H."/>
            <person name="Hubbard S.S."/>
            <person name="Banfield J.F."/>
        </authorList>
    </citation>
    <scope>NUCLEOTIDE SEQUENCE [LARGE SCALE GENOMIC DNA]</scope>
</reference>
<feature type="domain" description="DUF5671" evidence="2">
    <location>
        <begin position="13"/>
        <end position="146"/>
    </location>
</feature>
<dbReference type="Pfam" id="PF18920">
    <property type="entry name" value="DUF5671"/>
    <property type="match status" value="1"/>
</dbReference>
<gene>
    <name evidence="3" type="ORF">A3A20_00080</name>
</gene>
<comment type="caution">
    <text evidence="3">The sequence shown here is derived from an EMBL/GenBank/DDBJ whole genome shotgun (WGS) entry which is preliminary data.</text>
</comment>